<proteinExistence type="predicted"/>
<dbReference type="InterPro" id="IPR036259">
    <property type="entry name" value="MFS_trans_sf"/>
</dbReference>
<comment type="caution">
    <text evidence="1">The sequence shown here is derived from an EMBL/GenBank/DDBJ whole genome shotgun (WGS) entry which is preliminary data.</text>
</comment>
<dbReference type="SUPFAM" id="SSF103473">
    <property type="entry name" value="MFS general substrate transporter"/>
    <property type="match status" value="1"/>
</dbReference>
<feature type="non-terminal residue" evidence="1">
    <location>
        <position position="55"/>
    </location>
</feature>
<evidence type="ECO:0000313" key="1">
    <source>
        <dbReference type="EMBL" id="RML53604.1"/>
    </source>
</evidence>
<dbReference type="AlphaFoldDB" id="A0A3M2WQ37"/>
<evidence type="ECO:0000313" key="2">
    <source>
        <dbReference type="Proteomes" id="UP000282378"/>
    </source>
</evidence>
<organism evidence="1 2">
    <name type="scientific">Pseudomonas syringae pv. maculicola</name>
    <dbReference type="NCBI Taxonomy" id="59511"/>
    <lineage>
        <taxon>Bacteria</taxon>
        <taxon>Pseudomonadati</taxon>
        <taxon>Pseudomonadota</taxon>
        <taxon>Gammaproteobacteria</taxon>
        <taxon>Pseudomonadales</taxon>
        <taxon>Pseudomonadaceae</taxon>
        <taxon>Pseudomonas</taxon>
    </lineage>
</organism>
<name>A0A3M2WQ37_PSEYM</name>
<accession>A0A3M2WQ37</accession>
<dbReference type="EMBL" id="RBNL01003323">
    <property type="protein sequence ID" value="RML53604.1"/>
    <property type="molecule type" value="Genomic_DNA"/>
</dbReference>
<protein>
    <submittedName>
        <fullName evidence="1">Uncharacterized protein</fullName>
    </submittedName>
</protein>
<reference evidence="1 2" key="1">
    <citation type="submission" date="2018-08" db="EMBL/GenBank/DDBJ databases">
        <title>Recombination of ecologically and evolutionarily significant loci maintains genetic cohesion in the Pseudomonas syringae species complex.</title>
        <authorList>
            <person name="Dillon M."/>
            <person name="Thakur S."/>
            <person name="Almeida R.N.D."/>
            <person name="Weir B.S."/>
            <person name="Guttman D.S."/>
        </authorList>
    </citation>
    <scope>NUCLEOTIDE SEQUENCE [LARGE SCALE GENOMIC DNA]</scope>
    <source>
        <strain evidence="1 2">88_10</strain>
    </source>
</reference>
<sequence length="55" mass="6075">MLFLTIFIPFGLGHFVSYLFRTVNAVIYVDLQTDLSLPASSLGLLTGVYFLTFAA</sequence>
<gene>
    <name evidence="1" type="ORF">APX70_05720</name>
</gene>
<dbReference type="Proteomes" id="UP000282378">
    <property type="component" value="Unassembled WGS sequence"/>
</dbReference>